<protein>
    <submittedName>
        <fullName evidence="1">Uncharacterized protein</fullName>
    </submittedName>
</protein>
<evidence type="ECO:0000313" key="1">
    <source>
        <dbReference type="EMBL" id="NYH14885.1"/>
    </source>
</evidence>
<organism evidence="1 2">
    <name type="scientific">Paraburkholderia bryophila</name>
    <dbReference type="NCBI Taxonomy" id="420952"/>
    <lineage>
        <taxon>Bacteria</taxon>
        <taxon>Pseudomonadati</taxon>
        <taxon>Pseudomonadota</taxon>
        <taxon>Betaproteobacteria</taxon>
        <taxon>Burkholderiales</taxon>
        <taxon>Burkholderiaceae</taxon>
        <taxon>Paraburkholderia</taxon>
    </lineage>
</organism>
<sequence length="60" mass="7031">MKPTLSQPRRPHADFLRRARYLFHRAENLPRFATQIMAGLGQHQRTPGSVHQLCSEPFFE</sequence>
<reference evidence="1 2" key="1">
    <citation type="submission" date="2020-07" db="EMBL/GenBank/DDBJ databases">
        <title>Exploring microbial biodiversity for novel pathways involved in the catabolism of aromatic compounds derived from lignin.</title>
        <authorList>
            <person name="Elkins J."/>
        </authorList>
    </citation>
    <scope>NUCLEOTIDE SEQUENCE [LARGE SCALE GENOMIC DNA]</scope>
    <source>
        <strain evidence="1 2">H2C3B</strain>
    </source>
</reference>
<evidence type="ECO:0000313" key="2">
    <source>
        <dbReference type="Proteomes" id="UP000572540"/>
    </source>
</evidence>
<dbReference type="EMBL" id="JACCAU010000001">
    <property type="protein sequence ID" value="NYH14885.1"/>
    <property type="molecule type" value="Genomic_DNA"/>
</dbReference>
<name>A0A7Z0AZU2_9BURK</name>
<comment type="caution">
    <text evidence="1">The sequence shown here is derived from an EMBL/GenBank/DDBJ whole genome shotgun (WGS) entry which is preliminary data.</text>
</comment>
<proteinExistence type="predicted"/>
<accession>A0A7Z0AZU2</accession>
<dbReference type="AlphaFoldDB" id="A0A7Z0AZU2"/>
<dbReference type="Proteomes" id="UP000572540">
    <property type="component" value="Unassembled WGS sequence"/>
</dbReference>
<gene>
    <name evidence="1" type="ORF">GGD41_002113</name>
</gene>